<comment type="caution">
    <text evidence="1">The sequence shown here is derived from an EMBL/GenBank/DDBJ whole genome shotgun (WGS) entry which is preliminary data.</text>
</comment>
<organism evidence="1 2">
    <name type="scientific">Penstemon smallii</name>
    <dbReference type="NCBI Taxonomy" id="265156"/>
    <lineage>
        <taxon>Eukaryota</taxon>
        <taxon>Viridiplantae</taxon>
        <taxon>Streptophyta</taxon>
        <taxon>Embryophyta</taxon>
        <taxon>Tracheophyta</taxon>
        <taxon>Spermatophyta</taxon>
        <taxon>Magnoliopsida</taxon>
        <taxon>eudicotyledons</taxon>
        <taxon>Gunneridae</taxon>
        <taxon>Pentapetalae</taxon>
        <taxon>asterids</taxon>
        <taxon>lamiids</taxon>
        <taxon>Lamiales</taxon>
        <taxon>Plantaginaceae</taxon>
        <taxon>Cheloneae</taxon>
        <taxon>Penstemon</taxon>
    </lineage>
</organism>
<sequence>MRKASRWIGGNGGWNTSNRPLLHRVGGAGGSRGGDVPLLCL</sequence>
<proteinExistence type="predicted"/>
<name>A0ABD3TE95_9LAMI</name>
<dbReference type="AlphaFoldDB" id="A0ABD3TE95"/>
<reference evidence="1 2" key="1">
    <citation type="submission" date="2024-12" db="EMBL/GenBank/DDBJ databases">
        <title>The unique morphological basis and parallel evolutionary history of personate flowers in Penstemon.</title>
        <authorList>
            <person name="Depatie T.H."/>
            <person name="Wessinger C.A."/>
        </authorList>
    </citation>
    <scope>NUCLEOTIDE SEQUENCE [LARGE SCALE GENOMIC DNA]</scope>
    <source>
        <strain evidence="1">WTNN_2</strain>
        <tissue evidence="1">Leaf</tissue>
    </source>
</reference>
<accession>A0ABD3TE95</accession>
<dbReference type="Proteomes" id="UP001634393">
    <property type="component" value="Unassembled WGS sequence"/>
</dbReference>
<gene>
    <name evidence="1" type="ORF">ACJIZ3_009358</name>
</gene>
<protein>
    <submittedName>
        <fullName evidence="1">Uncharacterized protein</fullName>
    </submittedName>
</protein>
<evidence type="ECO:0000313" key="1">
    <source>
        <dbReference type="EMBL" id="KAL3834622.1"/>
    </source>
</evidence>
<keyword evidence="2" id="KW-1185">Reference proteome</keyword>
<dbReference type="EMBL" id="JBJXBP010000004">
    <property type="protein sequence ID" value="KAL3834622.1"/>
    <property type="molecule type" value="Genomic_DNA"/>
</dbReference>
<evidence type="ECO:0000313" key="2">
    <source>
        <dbReference type="Proteomes" id="UP001634393"/>
    </source>
</evidence>